<dbReference type="RefSeq" id="YP_009507452.1">
    <property type="nucleotide sequence ID" value="NC_038553.1"/>
</dbReference>
<gene>
    <name evidence="1" type="primary">HaV53_ORF55</name>
</gene>
<sequence length="125" mass="15016">MDYYSTIEMYVNDNLEDYHDIESYTYIKHVPIIVLEKLCINTINKLPQYGSYPEEHPEHVDEELADYYNILKIFTEYITINHLQYLKDSIIKYLSDNNIFIAPHDYEMKIIKKGVENKLECNLKK</sequence>
<organismHost>
    <name type="scientific">Heterosigma akashiwo</name>
    <name type="common">Chromophytic alga</name>
    <name type="synonym">Heterosigma carterae</name>
    <dbReference type="NCBI Taxonomy" id="2829"/>
</organismHost>
<accession>A0A1C9C524</accession>
<dbReference type="EMBL" id="KX008963">
    <property type="protein sequence ID" value="AOM63386.1"/>
    <property type="molecule type" value="Genomic_DNA"/>
</dbReference>
<organism evidence="1 2">
    <name type="scientific">Heterosigma akashiwo virus 01</name>
    <name type="common">HaV01</name>
    <dbReference type="NCBI Taxonomy" id="97195"/>
    <lineage>
        <taxon>Viruses</taxon>
        <taxon>Varidnaviria</taxon>
        <taxon>Bamfordvirae</taxon>
        <taxon>Nucleocytoviricota</taxon>
        <taxon>Megaviricetes</taxon>
        <taxon>Algavirales</taxon>
        <taxon>Phycodnaviridae</taxon>
        <taxon>Raphidovirus</taxon>
        <taxon>Raphidovirus japonicum</taxon>
    </lineage>
</organism>
<protein>
    <submittedName>
        <fullName evidence="1">Uncharacterized protein</fullName>
    </submittedName>
</protein>
<reference evidence="1 2" key="1">
    <citation type="submission" date="2016-03" db="EMBL/GenBank/DDBJ databases">
        <title>Genome sequences of a Phycodnavirus, Heterosigma akashiwo virus strain 53.</title>
        <authorList>
            <person name="Ueki S."/>
            <person name="Ogura Y."/>
            <person name="Hayashi T."/>
        </authorList>
    </citation>
    <scope>NUCLEOTIDE SEQUENCE [LARGE SCALE GENOMIC DNA]</scope>
    <source>
        <strain evidence="1">HaV53</strain>
    </source>
</reference>
<evidence type="ECO:0000313" key="1">
    <source>
        <dbReference type="EMBL" id="AOM63386.1"/>
    </source>
</evidence>
<proteinExistence type="predicted"/>
<dbReference type="Proteomes" id="UP000232488">
    <property type="component" value="Segment"/>
</dbReference>
<name>A0A1C9C524_HAV01</name>
<keyword evidence="2" id="KW-1185">Reference proteome</keyword>
<evidence type="ECO:0000313" key="2">
    <source>
        <dbReference type="Proteomes" id="UP000232488"/>
    </source>
</evidence>
<dbReference type="KEGG" id="vg:37618436"/>
<dbReference type="GeneID" id="37618436"/>